<organism evidence="1 2">
    <name type="scientific">Sphaceloma murrayae</name>
    <dbReference type="NCBI Taxonomy" id="2082308"/>
    <lineage>
        <taxon>Eukaryota</taxon>
        <taxon>Fungi</taxon>
        <taxon>Dikarya</taxon>
        <taxon>Ascomycota</taxon>
        <taxon>Pezizomycotina</taxon>
        <taxon>Dothideomycetes</taxon>
        <taxon>Dothideomycetidae</taxon>
        <taxon>Myriangiales</taxon>
        <taxon>Elsinoaceae</taxon>
        <taxon>Sphaceloma</taxon>
    </lineage>
</organism>
<name>A0A2K1QII4_9PEZI</name>
<evidence type="ECO:0000313" key="2">
    <source>
        <dbReference type="Proteomes" id="UP000243797"/>
    </source>
</evidence>
<evidence type="ECO:0000313" key="1">
    <source>
        <dbReference type="EMBL" id="PNS14771.1"/>
    </source>
</evidence>
<dbReference type="OrthoDB" id="3898637at2759"/>
<gene>
    <name evidence="1" type="ORF">CAC42_2000</name>
</gene>
<reference evidence="1 2" key="1">
    <citation type="submission" date="2017-06" db="EMBL/GenBank/DDBJ databases">
        <title>Draft genome sequence of a variant of Elsinoe murrayae.</title>
        <authorList>
            <person name="Cheng Q."/>
        </authorList>
    </citation>
    <scope>NUCLEOTIDE SEQUENCE [LARGE SCALE GENOMIC DNA]</scope>
    <source>
        <strain evidence="1 2">CQ-2017a</strain>
    </source>
</reference>
<protein>
    <submittedName>
        <fullName evidence="1">Uncharacterized protein</fullName>
    </submittedName>
</protein>
<proteinExistence type="predicted"/>
<dbReference type="EMBL" id="NKHZ01000081">
    <property type="protein sequence ID" value="PNS14771.1"/>
    <property type="molecule type" value="Genomic_DNA"/>
</dbReference>
<dbReference type="Proteomes" id="UP000243797">
    <property type="component" value="Unassembled WGS sequence"/>
</dbReference>
<accession>A0A2K1QII4</accession>
<keyword evidence="2" id="KW-1185">Reference proteome</keyword>
<comment type="caution">
    <text evidence="1">The sequence shown here is derived from an EMBL/GenBank/DDBJ whole genome shotgun (WGS) entry which is preliminary data.</text>
</comment>
<dbReference type="InParanoid" id="A0A2K1QII4"/>
<dbReference type="AlphaFoldDB" id="A0A2K1QII4"/>
<sequence length="115" mass="12773">MPREMVFDLTALTESLKEIDLIGDAAPPTPGPEEDLKISIHDRIHNTIVSYIMSNNARMAILMSKHAEMAAYSLDDVNFLLGARKVMPQDTPHSICIKAAGGFLSVRPVERWPQN</sequence>